<gene>
    <name evidence="3" type="ORF">LSCM4_07924</name>
</gene>
<sequence>MPQQLPVLRQEPQAPSSRSPSSFLASSSAGNDKRISCGTARRTNVSASSIASAQRALLPSRAGRAVVVPSIRQQQHESNGAAPGQSRKAAPTSGMLVPMLAASSAATNSAPAPLGTSPTRSIAAATAVVPSLHLEHVGFGPSLARESYLPQAQGPNADGSPSSGADVVALRDATAGLLTRHLSLDSPHDVTEGMNDGGNGGAVVPHGVSDGGDPISSVASSPMVNTTPVASAALLETGVDDRISPALLEKLIRRSRRPARFTAAATGKRGCSRRGPLRDGLGKFAFLSPAATSQWQDAGMAAVDVNNAITELRYHELPAITAASDVCYTAASGKVGADGRTTSTALTQPGSAAPAVVGANQLSDLIAEYSKDLDAEEPAGNLLQAAAPAMPSAAHAHLAAAVNASDGALVRQLVGYYCARTEATSSARTPAAVVRAPTRANIRSRTTRRNEKDRVGPGASGGDADEGGVASPAFPFASATPAFSLLDAVMCVSREFVAQRSAAGVLGQGTGALSERRRCLLERLTSLDQVRIPETWWITSPACLGRLAPATGTGFGTAASTGAAAENTPDVSPATATVFAATMTENHAAATRVSSANPIVHSTETAAPPPVESWASEQAAVIGSEVGTVVKDAKQRASMMGTGLLHITEALGAGAGSKAMLGAGSSHNTIFPAPRPVERSQVYILAEVLDRMLRDPAHPRWLALLADPQVARYVLADGDDEEGDDDQLRGSGHGTLDADLWGTPGEQRLLAYTDAATHVLDILDTGLAELVRQVASHCVERGALLDLLRQSAMDIASAHVHLLSQVKQQARTDALTAMTLRKEKAHLQQELKATQKALMELQKSHNVLCTRVEPLQRKSDRLDELMARVAARTRRFETFRHDEHAMLLQVLTESMENSAGAALDSFFTEVHDLQVRHSGLGEGATTHLNGVTGTAVGASSGDGTASLRVTAAEIPSVAVARSQALEQRRTMEGLYTESHRLLSGLQELVTATNTLCGRLYDNMILTDVSPAAKVATSRWTSVARAVGAFERDKRHRQRVYEVFMEYCTSYRHKRDADAGLEAGEKGCRTSSNTSSGGRRGYSYGEAFLVNDSEAVERPGGGGADPLLEHSASSTILTLKEETDPGKQRQWCKNSAAKGGEGVDIDRAASAAAGAREQMQQEVAKAGCIITREDLEAMGATDCTVDEVNALFRRDFDVQKYLRGSWQQYLLQRQRQEQQCTVAVTSTSSAHSGKHATVDSTYALRLTDVLQMLSDVRTTLAEAVLRMNSIANSTVLQTSMQPPLEPPLHPEQPCPLCNRRDTCELERHRRREAMSRIARDLQGKMDAVETKARAALTERDKALGEVRRLQMELQHAATAAPACGSTAAGAPKKPHQQQPEEMQPASFQGHRQQRQKSLSRQSATDSTVTVPFIHHVPPQGLVKMSNSLISNSAMTGETGRSENSVEFSTRLFSTSDQFAGFSPTVSGMSSGVLMSPQQSRIIFFGDAHAGGSYANASCEDNNRAPNLSIPAQRRSTAVMSVKSFQSAVEEGLPISHPIGSGDSSRSTEGEEAQLLQPWLPSDSASSGARADEMSDNTARGWPQ</sequence>
<comment type="caution">
    <text evidence="3">The sequence shown here is derived from an EMBL/GenBank/DDBJ whole genome shotgun (WGS) entry which is preliminary data.</text>
</comment>
<evidence type="ECO:0000256" key="1">
    <source>
        <dbReference type="SAM" id="Coils"/>
    </source>
</evidence>
<proteinExistence type="predicted"/>
<dbReference type="GeneID" id="92363734"/>
<keyword evidence="4" id="KW-1185">Reference proteome</keyword>
<accession>A0A836KSU1</accession>
<feature type="region of interest" description="Disordered" evidence="2">
    <location>
        <begin position="429"/>
        <end position="467"/>
    </location>
</feature>
<feature type="compositionally biased region" description="Polar residues" evidence="2">
    <location>
        <begin position="1375"/>
        <end position="1389"/>
    </location>
</feature>
<feature type="region of interest" description="Disordered" evidence="2">
    <location>
        <begin position="1"/>
        <end position="46"/>
    </location>
</feature>
<feature type="compositionally biased region" description="Low complexity" evidence="2">
    <location>
        <begin position="1356"/>
        <end position="1370"/>
    </location>
</feature>
<evidence type="ECO:0000313" key="4">
    <source>
        <dbReference type="Proteomes" id="UP000674143"/>
    </source>
</evidence>
<protein>
    <submittedName>
        <fullName evidence="3">Uncharacterized protein</fullName>
    </submittedName>
</protein>
<feature type="region of interest" description="Disordered" evidence="2">
    <location>
        <begin position="72"/>
        <end position="91"/>
    </location>
</feature>
<evidence type="ECO:0000256" key="2">
    <source>
        <dbReference type="SAM" id="MobiDB-lite"/>
    </source>
</evidence>
<dbReference type="PANTHER" id="PTHR34894">
    <property type="entry name" value="SAM-DEPENDENT METHYLTRANSFERASE RSMI, CONSERVED SITE"/>
    <property type="match status" value="1"/>
</dbReference>
<dbReference type="EMBL" id="JAFHLR010000013">
    <property type="protein sequence ID" value="KAG5484357.1"/>
    <property type="molecule type" value="Genomic_DNA"/>
</dbReference>
<dbReference type="Proteomes" id="UP000674143">
    <property type="component" value="Chromosome 13"/>
</dbReference>
<feature type="compositionally biased region" description="Low complexity" evidence="2">
    <location>
        <begin position="12"/>
        <end position="29"/>
    </location>
</feature>
<feature type="compositionally biased region" description="Basic and acidic residues" evidence="2">
    <location>
        <begin position="182"/>
        <end position="191"/>
    </location>
</feature>
<feature type="region of interest" description="Disordered" evidence="2">
    <location>
        <begin position="1356"/>
        <end position="1405"/>
    </location>
</feature>
<name>A0A836KSU1_9TRYP</name>
<feature type="region of interest" description="Disordered" evidence="2">
    <location>
        <begin position="181"/>
        <end position="210"/>
    </location>
</feature>
<feature type="region of interest" description="Disordered" evidence="2">
    <location>
        <begin position="1531"/>
        <end position="1582"/>
    </location>
</feature>
<evidence type="ECO:0000313" key="3">
    <source>
        <dbReference type="EMBL" id="KAG5484357.1"/>
    </source>
</evidence>
<feature type="coiled-coil region" evidence="1">
    <location>
        <begin position="817"/>
        <end position="844"/>
    </location>
</feature>
<reference evidence="3 4" key="1">
    <citation type="submission" date="2021-02" db="EMBL/GenBank/DDBJ databases">
        <title>Leishmania (Mundinia) orientalis Genome sequencing and assembly.</title>
        <authorList>
            <person name="Almutairi H."/>
            <person name="Gatherer D."/>
        </authorList>
    </citation>
    <scope>NUCLEOTIDE SEQUENCE [LARGE SCALE GENOMIC DNA]</scope>
    <source>
        <strain evidence="3">LSCM4</strain>
    </source>
</reference>
<dbReference type="PANTHER" id="PTHR34894:SF5">
    <property type="entry name" value="EF-HAND DOMAIN-CONTAINING PROTEIN"/>
    <property type="match status" value="1"/>
</dbReference>
<dbReference type="KEGG" id="loi:92363734"/>
<dbReference type="RefSeq" id="XP_067064850.1">
    <property type="nucleotide sequence ID" value="XM_067209800.1"/>
</dbReference>
<organism evidence="3 4">
    <name type="scientific">Leishmania orientalis</name>
    <dbReference type="NCBI Taxonomy" id="2249476"/>
    <lineage>
        <taxon>Eukaryota</taxon>
        <taxon>Discoba</taxon>
        <taxon>Euglenozoa</taxon>
        <taxon>Kinetoplastea</taxon>
        <taxon>Metakinetoplastina</taxon>
        <taxon>Trypanosomatida</taxon>
        <taxon>Trypanosomatidae</taxon>
        <taxon>Leishmaniinae</taxon>
        <taxon>Leishmania</taxon>
    </lineage>
</organism>
<keyword evidence="1" id="KW-0175">Coiled coil</keyword>